<feature type="signal peptide" evidence="2">
    <location>
        <begin position="1"/>
        <end position="21"/>
    </location>
</feature>
<dbReference type="RefSeq" id="WP_264792691.1">
    <property type="nucleotide sequence ID" value="NZ_AP026867.1"/>
</dbReference>
<evidence type="ECO:0000259" key="3">
    <source>
        <dbReference type="PROSITE" id="PS50234"/>
    </source>
</evidence>
<dbReference type="Pfam" id="PF18962">
    <property type="entry name" value="Por_Secre_tail"/>
    <property type="match status" value="1"/>
</dbReference>
<protein>
    <submittedName>
        <fullName evidence="4">VWA domain-containing protein</fullName>
    </submittedName>
</protein>
<dbReference type="CDD" id="cd00198">
    <property type="entry name" value="vWFA"/>
    <property type="match status" value="1"/>
</dbReference>
<dbReference type="SUPFAM" id="SSF53300">
    <property type="entry name" value="vWA-like"/>
    <property type="match status" value="1"/>
</dbReference>
<evidence type="ECO:0000313" key="5">
    <source>
        <dbReference type="Proteomes" id="UP001060919"/>
    </source>
</evidence>
<dbReference type="SMART" id="SM00327">
    <property type="entry name" value="VWA"/>
    <property type="match status" value="1"/>
</dbReference>
<evidence type="ECO:0000313" key="4">
    <source>
        <dbReference type="EMBL" id="BDS11527.1"/>
    </source>
</evidence>
<dbReference type="EMBL" id="AP026867">
    <property type="protein sequence ID" value="BDS11527.1"/>
    <property type="molecule type" value="Genomic_DNA"/>
</dbReference>
<dbReference type="Proteomes" id="UP001060919">
    <property type="component" value="Chromosome"/>
</dbReference>
<sequence>MNTKFFIVILSIIFLCFSGQAQENIDLNLQSKDTASLNIIGVYPDEFPKISIVFNAETKDGEPIWNLSRNQVQIFEGSSSCPIHCLKRISENESVKIGLVVDHSGSMAIDKDQLYDDEGNFLGTYGKYGQKIYPKDYASPIDNAKNAVKGFVRSMDIEKDFIQVVGFSDTVDKVIDFSNSREVINKQISKMKPSSTTAFYDAVKVSLDNIKEEDGIKVIIALSDGLDNSSTITNEDVIALAKSIEVPIYTVALGQANQEALSKMSNETGGDFHYTKSSKTLSEIYDKIAKKILSIYELGYTSENLSSTAQRDFRLVYNIDSIYLDNNEIEVNLPESVVSYLKQKEDEVAQRMYTYSGLGIAAVLLAGSLVFLFRKRKETKYLKDATSEIIKSYPNPFEHEFKVEYKTKGSNPMLIISSITGTVVFSQAIDANRNAVTLQNLNLEKGTYVMSIATDEGSSIGQKIIRK</sequence>
<dbReference type="NCBIfam" id="TIGR04183">
    <property type="entry name" value="Por_Secre_tail"/>
    <property type="match status" value="1"/>
</dbReference>
<accession>A0A915YEE9</accession>
<dbReference type="Pfam" id="PF00092">
    <property type="entry name" value="VWA"/>
    <property type="match status" value="1"/>
</dbReference>
<evidence type="ECO:0000256" key="2">
    <source>
        <dbReference type="SAM" id="SignalP"/>
    </source>
</evidence>
<evidence type="ECO:0000256" key="1">
    <source>
        <dbReference type="SAM" id="Phobius"/>
    </source>
</evidence>
<feature type="chain" id="PRO_5038103373" evidence="2">
    <location>
        <begin position="22"/>
        <end position="467"/>
    </location>
</feature>
<keyword evidence="2" id="KW-0732">Signal</keyword>
<keyword evidence="5" id="KW-1185">Reference proteome</keyword>
<reference evidence="4" key="1">
    <citation type="submission" date="2022-09" db="EMBL/GenBank/DDBJ databases">
        <title>Aureispira anguillicida sp. nov., isolated from Leptocephalus of Japanese eel Anguilla japonica.</title>
        <authorList>
            <person name="Yuasa K."/>
            <person name="Mekata T."/>
            <person name="Ikunari K."/>
        </authorList>
    </citation>
    <scope>NUCLEOTIDE SEQUENCE</scope>
    <source>
        <strain evidence="4">EL160426</strain>
    </source>
</reference>
<dbReference type="InterPro" id="IPR002035">
    <property type="entry name" value="VWF_A"/>
</dbReference>
<feature type="domain" description="VWFA" evidence="3">
    <location>
        <begin position="96"/>
        <end position="288"/>
    </location>
</feature>
<name>A0A915YEE9_9BACT</name>
<dbReference type="Gene3D" id="3.40.50.410">
    <property type="entry name" value="von Willebrand factor, type A domain"/>
    <property type="match status" value="1"/>
</dbReference>
<dbReference type="InterPro" id="IPR036465">
    <property type="entry name" value="vWFA_dom_sf"/>
</dbReference>
<dbReference type="AlphaFoldDB" id="A0A915YEE9"/>
<keyword evidence="1" id="KW-1133">Transmembrane helix</keyword>
<keyword evidence="1" id="KW-0472">Membrane</keyword>
<organism evidence="4 5">
    <name type="scientific">Aureispira anguillae</name>
    <dbReference type="NCBI Taxonomy" id="2864201"/>
    <lineage>
        <taxon>Bacteria</taxon>
        <taxon>Pseudomonadati</taxon>
        <taxon>Bacteroidota</taxon>
        <taxon>Saprospiria</taxon>
        <taxon>Saprospirales</taxon>
        <taxon>Saprospiraceae</taxon>
        <taxon>Aureispira</taxon>
    </lineage>
</organism>
<proteinExistence type="predicted"/>
<feature type="transmembrane region" description="Helical" evidence="1">
    <location>
        <begin position="352"/>
        <end position="373"/>
    </location>
</feature>
<keyword evidence="1" id="KW-0812">Transmembrane</keyword>
<dbReference type="PROSITE" id="PS50234">
    <property type="entry name" value="VWFA"/>
    <property type="match status" value="1"/>
</dbReference>
<dbReference type="KEGG" id="aup:AsAng_0022410"/>
<gene>
    <name evidence="4" type="ORF">AsAng_0022410</name>
</gene>
<dbReference type="InterPro" id="IPR026444">
    <property type="entry name" value="Secre_tail"/>
</dbReference>